<organism evidence="2 3">
    <name type="scientific">Hirundo rustica rustica</name>
    <dbReference type="NCBI Taxonomy" id="333673"/>
    <lineage>
        <taxon>Eukaryota</taxon>
        <taxon>Metazoa</taxon>
        <taxon>Chordata</taxon>
        <taxon>Craniata</taxon>
        <taxon>Vertebrata</taxon>
        <taxon>Euteleostomi</taxon>
        <taxon>Archelosauria</taxon>
        <taxon>Archosauria</taxon>
        <taxon>Dinosauria</taxon>
        <taxon>Saurischia</taxon>
        <taxon>Theropoda</taxon>
        <taxon>Coelurosauria</taxon>
        <taxon>Aves</taxon>
        <taxon>Neognathae</taxon>
        <taxon>Neoaves</taxon>
        <taxon>Telluraves</taxon>
        <taxon>Australaves</taxon>
        <taxon>Passeriformes</taxon>
        <taxon>Sylvioidea</taxon>
        <taxon>Hirundinidae</taxon>
        <taxon>Hirundo</taxon>
    </lineage>
</organism>
<feature type="compositionally biased region" description="Basic residues" evidence="1">
    <location>
        <begin position="120"/>
        <end position="131"/>
    </location>
</feature>
<sequence length="148" mass="16716">MGGVLDEKLSMIQQCVLAAPNANCVLHPKQHGQQARGGDSALYSALVKEGKDAIQRDLDKLEKWAYGNFRFKKSKCDVLHLVQGNPRYELRLGKELIGSSSVKKDLRVLMDEKLNMSQQHARKHAHSHPRKPTSSWNPSREWTAGCER</sequence>
<name>A0A3M0L4H6_HIRRU</name>
<gene>
    <name evidence="2" type="ORF">DUI87_09308</name>
</gene>
<protein>
    <recommendedName>
        <fullName evidence="4">Rna-directed dna polymerase from mobile element jockey-like</fullName>
    </recommendedName>
</protein>
<dbReference type="STRING" id="333673.A0A3M0L4H6"/>
<dbReference type="AlphaFoldDB" id="A0A3M0L4H6"/>
<evidence type="ECO:0000313" key="2">
    <source>
        <dbReference type="EMBL" id="RMC14217.1"/>
    </source>
</evidence>
<evidence type="ECO:0008006" key="4">
    <source>
        <dbReference type="Google" id="ProtNLM"/>
    </source>
</evidence>
<dbReference type="EMBL" id="QRBI01000105">
    <property type="protein sequence ID" value="RMC14217.1"/>
    <property type="molecule type" value="Genomic_DNA"/>
</dbReference>
<feature type="region of interest" description="Disordered" evidence="1">
    <location>
        <begin position="116"/>
        <end position="148"/>
    </location>
</feature>
<dbReference type="PANTHER" id="PTHR33332">
    <property type="entry name" value="REVERSE TRANSCRIPTASE DOMAIN-CONTAINING PROTEIN"/>
    <property type="match status" value="1"/>
</dbReference>
<dbReference type="OrthoDB" id="10452056at2759"/>
<dbReference type="Proteomes" id="UP000269221">
    <property type="component" value="Unassembled WGS sequence"/>
</dbReference>
<reference evidence="2 3" key="1">
    <citation type="submission" date="2018-07" db="EMBL/GenBank/DDBJ databases">
        <title>A high quality draft genome assembly of the barn swallow (H. rustica rustica).</title>
        <authorList>
            <person name="Formenti G."/>
            <person name="Chiara M."/>
            <person name="Poveda L."/>
            <person name="Francoijs K.-J."/>
            <person name="Bonisoli-Alquati A."/>
            <person name="Canova L."/>
            <person name="Gianfranceschi L."/>
            <person name="Horner D.S."/>
            <person name="Saino N."/>
        </authorList>
    </citation>
    <scope>NUCLEOTIDE SEQUENCE [LARGE SCALE GENOMIC DNA]</scope>
    <source>
        <strain evidence="2">Chelidonia</strain>
        <tissue evidence="2">Blood</tissue>
    </source>
</reference>
<evidence type="ECO:0000256" key="1">
    <source>
        <dbReference type="SAM" id="MobiDB-lite"/>
    </source>
</evidence>
<evidence type="ECO:0000313" key="3">
    <source>
        <dbReference type="Proteomes" id="UP000269221"/>
    </source>
</evidence>
<keyword evidence="3" id="KW-1185">Reference proteome</keyword>
<comment type="caution">
    <text evidence="2">The sequence shown here is derived from an EMBL/GenBank/DDBJ whole genome shotgun (WGS) entry which is preliminary data.</text>
</comment>
<accession>A0A3M0L4H6</accession>
<proteinExistence type="predicted"/>